<evidence type="ECO:0000313" key="2">
    <source>
        <dbReference type="Proteomes" id="UP000000755"/>
    </source>
</evidence>
<protein>
    <submittedName>
        <fullName evidence="1">Uncharacterized protein</fullName>
    </submittedName>
</protein>
<proteinExistence type="predicted"/>
<sequence length="53" mass="6038">MLTGELDDSLARIKIKGPAITTLEMVLVKKDLRLLKAPYIPLFKYQNAFFCLP</sequence>
<dbReference type="KEGG" id="gfo:GFO_1259"/>
<dbReference type="EMBL" id="CU207366">
    <property type="protein sequence ID" value="CAL66233.1"/>
    <property type="molecule type" value="Genomic_DNA"/>
</dbReference>
<gene>
    <name evidence="1" type="ordered locus">GFO_1259</name>
</gene>
<organism evidence="1 2">
    <name type="scientific">Christiangramia forsetii (strain DSM 17595 / CGMCC 1.15422 / KT0803)</name>
    <name type="common">Gramella forsetii</name>
    <dbReference type="NCBI Taxonomy" id="411154"/>
    <lineage>
        <taxon>Bacteria</taxon>
        <taxon>Pseudomonadati</taxon>
        <taxon>Bacteroidota</taxon>
        <taxon>Flavobacteriia</taxon>
        <taxon>Flavobacteriales</taxon>
        <taxon>Flavobacteriaceae</taxon>
        <taxon>Christiangramia</taxon>
    </lineage>
</organism>
<evidence type="ECO:0000313" key="1">
    <source>
        <dbReference type="EMBL" id="CAL66233.1"/>
    </source>
</evidence>
<name>A0M0T8_CHRFK</name>
<reference evidence="1 2" key="1">
    <citation type="journal article" date="2006" name="Environ. Microbiol.">
        <title>Whole genome analysis of the marine Bacteroidetes'Gramella forsetii' reveals adaptations to degradation of polymeric organic matter.</title>
        <authorList>
            <person name="Bauer M."/>
            <person name="Kube M."/>
            <person name="Teeling H."/>
            <person name="Richter M."/>
            <person name="Lombardot T."/>
            <person name="Allers E."/>
            <person name="Wuerdemann C.A."/>
            <person name="Quast C."/>
            <person name="Kuhl H."/>
            <person name="Knaust F."/>
            <person name="Woebken D."/>
            <person name="Bischof K."/>
            <person name="Mussmann M."/>
            <person name="Choudhuri J.V."/>
            <person name="Meyer F."/>
            <person name="Reinhardt R."/>
            <person name="Amann R.I."/>
            <person name="Gloeckner F.O."/>
        </authorList>
    </citation>
    <scope>NUCLEOTIDE SEQUENCE [LARGE SCALE GENOMIC DNA]</scope>
    <source>
        <strain evidence="1 2">KT0803</strain>
    </source>
</reference>
<dbReference type="Proteomes" id="UP000000755">
    <property type="component" value="Chromosome"/>
</dbReference>
<dbReference type="AlphaFoldDB" id="A0M0T8"/>
<dbReference type="HOGENOM" id="CLU_3062056_0_0_10"/>
<accession>A0M0T8</accession>